<comment type="caution">
    <text evidence="2">The sequence shown here is derived from an EMBL/GenBank/DDBJ whole genome shotgun (WGS) entry which is preliminary data.</text>
</comment>
<evidence type="ECO:0000313" key="3">
    <source>
        <dbReference type="Proteomes" id="UP000617402"/>
    </source>
</evidence>
<dbReference type="RefSeq" id="WP_188038952.1">
    <property type="nucleotide sequence ID" value="NZ_JACVHF010000002.1"/>
</dbReference>
<accession>A0ABR7SYE7</accession>
<dbReference type="EMBL" id="JACVHF010000002">
    <property type="protein sequence ID" value="MBC9783553.1"/>
    <property type="molecule type" value="Genomic_DNA"/>
</dbReference>
<protein>
    <submittedName>
        <fullName evidence="2">Uncharacterized protein</fullName>
    </submittedName>
</protein>
<sequence>MQYLTGEMKLREAYPAMNDNFHETENHIDDNAKHVGELDRNKWNTHVDQKDNPHEVTAEQVGAILSVAGLLNPGGNINVQGGTGITISVNQQTKTITITATGDATPGPHASTHATGGTDELTPADIGALPVTGGEMTGHITLSGVATQPLHATPLQQVQALIAALVNSSPSTLDTLQELAAALGNDPNFATTMATQLGLKLNSSDVVTSAQANKVLRLDSNAKLPASITGDAGSVNGIKWRYTNGYPELSIDGGGTWLKVGKGIKSVQSGVISIGSGYTTATATIAAVDITKSVIHFLGTTSGNSDVSIALARVALTNSTTVTATRVASSPNPTLVGWEVVEFE</sequence>
<keyword evidence="3" id="KW-1185">Reference proteome</keyword>
<organism evidence="2 3">
    <name type="scientific">Heliobacterium chlorum</name>
    <dbReference type="NCBI Taxonomy" id="2698"/>
    <lineage>
        <taxon>Bacteria</taxon>
        <taxon>Bacillati</taxon>
        <taxon>Bacillota</taxon>
        <taxon>Clostridia</taxon>
        <taxon>Eubacteriales</taxon>
        <taxon>Heliobacteriaceae</taxon>
        <taxon>Heliobacterium</taxon>
    </lineage>
</organism>
<dbReference type="Proteomes" id="UP000617402">
    <property type="component" value="Unassembled WGS sequence"/>
</dbReference>
<feature type="region of interest" description="Disordered" evidence="1">
    <location>
        <begin position="100"/>
        <end position="122"/>
    </location>
</feature>
<gene>
    <name evidence="2" type="ORF">H1S01_03375</name>
</gene>
<reference evidence="2 3" key="1">
    <citation type="submission" date="2020-07" db="EMBL/GenBank/DDBJ databases">
        <title>Draft whole-genome sequence of Heliobacterium chlorum DSM 3682, type strain.</title>
        <authorList>
            <person name="Kyndt J.A."/>
            <person name="Meyer T.E."/>
            <person name="Imhoff J.F."/>
        </authorList>
    </citation>
    <scope>NUCLEOTIDE SEQUENCE [LARGE SCALE GENOMIC DNA]</scope>
    <source>
        <strain evidence="2 3">DSM 3682</strain>
    </source>
</reference>
<evidence type="ECO:0000313" key="2">
    <source>
        <dbReference type="EMBL" id="MBC9783553.1"/>
    </source>
</evidence>
<name>A0ABR7SYE7_HELCL</name>
<proteinExistence type="predicted"/>
<evidence type="ECO:0000256" key="1">
    <source>
        <dbReference type="SAM" id="MobiDB-lite"/>
    </source>
</evidence>